<feature type="domain" description="Phospholipase D N-terminal" evidence="2">
    <location>
        <begin position="44"/>
        <end position="142"/>
    </location>
</feature>
<accession>A0A562E4L3</accession>
<dbReference type="Gene3D" id="3.60.21.70">
    <property type="entry name" value="PhoD-like phosphatase"/>
    <property type="match status" value="1"/>
</dbReference>
<dbReference type="InterPro" id="IPR032093">
    <property type="entry name" value="PhoD_N"/>
</dbReference>
<dbReference type="PROSITE" id="PS51318">
    <property type="entry name" value="TAT"/>
    <property type="match status" value="1"/>
</dbReference>
<evidence type="ECO:0000313" key="3">
    <source>
        <dbReference type="EMBL" id="TWH16996.1"/>
    </source>
</evidence>
<dbReference type="Gene3D" id="2.60.40.380">
    <property type="entry name" value="Purple acid phosphatase-like, N-terminal"/>
    <property type="match status" value="1"/>
</dbReference>
<dbReference type="InterPro" id="IPR006311">
    <property type="entry name" value="TAT_signal"/>
</dbReference>
<feature type="domain" description="PhoD-like phosphatase metallophosphatase" evidence="1">
    <location>
        <begin position="155"/>
        <end position="497"/>
    </location>
</feature>
<evidence type="ECO:0000259" key="2">
    <source>
        <dbReference type="Pfam" id="PF16655"/>
    </source>
</evidence>
<dbReference type="AlphaFoldDB" id="A0A562E4L3"/>
<dbReference type="InterPro" id="IPR018946">
    <property type="entry name" value="PhoD-like_MPP"/>
</dbReference>
<protein>
    <submittedName>
        <fullName evidence="3">Alkaline phosphatase D</fullName>
    </submittedName>
</protein>
<gene>
    <name evidence="3" type="ORF">L618_000200000770</name>
</gene>
<reference evidence="3 4" key="1">
    <citation type="submission" date="2019-07" db="EMBL/GenBank/DDBJ databases">
        <title>Genome sequencing of lignin-degrading bacterial isolates.</title>
        <authorList>
            <person name="Gladden J."/>
        </authorList>
    </citation>
    <scope>NUCLEOTIDE SEQUENCE [LARGE SCALE GENOMIC DNA]</scope>
    <source>
        <strain evidence="3 4">J45</strain>
    </source>
</reference>
<dbReference type="SUPFAM" id="SSF56300">
    <property type="entry name" value="Metallo-dependent phosphatases"/>
    <property type="match status" value="1"/>
</dbReference>
<dbReference type="InterPro" id="IPR052900">
    <property type="entry name" value="Phospholipid_Metab_Enz"/>
</dbReference>
<organism evidence="3 4">
    <name type="scientific">Rhodococcus rhodochrous J45</name>
    <dbReference type="NCBI Taxonomy" id="935266"/>
    <lineage>
        <taxon>Bacteria</taxon>
        <taxon>Bacillati</taxon>
        <taxon>Actinomycetota</taxon>
        <taxon>Actinomycetes</taxon>
        <taxon>Mycobacteriales</taxon>
        <taxon>Nocardiaceae</taxon>
        <taxon>Rhodococcus</taxon>
    </lineage>
</organism>
<dbReference type="EMBL" id="VLJT01000017">
    <property type="protein sequence ID" value="TWH16996.1"/>
    <property type="molecule type" value="Genomic_DNA"/>
</dbReference>
<evidence type="ECO:0000313" key="4">
    <source>
        <dbReference type="Proteomes" id="UP000317573"/>
    </source>
</evidence>
<proteinExistence type="predicted"/>
<dbReference type="PANTHER" id="PTHR43606">
    <property type="entry name" value="PHOSPHATASE, PUTATIVE (AFU_ORTHOLOGUE AFUA_6G08710)-RELATED"/>
    <property type="match status" value="1"/>
</dbReference>
<dbReference type="RefSeq" id="WP_145691685.1">
    <property type="nucleotide sequence ID" value="NZ_VLJT01000017.1"/>
</dbReference>
<dbReference type="Proteomes" id="UP000317573">
    <property type="component" value="Unassembled WGS sequence"/>
</dbReference>
<comment type="caution">
    <text evidence="3">The sequence shown here is derived from an EMBL/GenBank/DDBJ whole genome shotgun (WGS) entry which is preliminary data.</text>
</comment>
<dbReference type="CDD" id="cd07389">
    <property type="entry name" value="MPP_PhoD"/>
    <property type="match status" value="1"/>
</dbReference>
<name>A0A562E4L3_RHORH</name>
<dbReference type="PANTHER" id="PTHR43606:SF2">
    <property type="entry name" value="ALKALINE PHOSPHATASE FAMILY PROTEIN (AFU_ORTHOLOGUE AFUA_5G03860)"/>
    <property type="match status" value="1"/>
</dbReference>
<dbReference type="Pfam" id="PF09423">
    <property type="entry name" value="PhoD"/>
    <property type="match status" value="1"/>
</dbReference>
<dbReference type="InterPro" id="IPR029052">
    <property type="entry name" value="Metallo-depent_PP-like"/>
</dbReference>
<dbReference type="Pfam" id="PF16655">
    <property type="entry name" value="PhoD_N"/>
    <property type="match status" value="1"/>
</dbReference>
<sequence length="529" mass="58024">MPLSRRSFLSAGLGITVVTAATSVGVTGYARASAPGVKGDPFLLGVASGDPAPDGFVIWTRLALDPLAEDGLGGMPNRNVPVQWEVAEDEKMTRVVARGAEHAVPDSAHSVHVELFGLRPGREYFYRFRTGNQLSPVGRALTTPAAAETPAALTMAFASCAQYEHGWFTAYRRMAEDNPDLVLHLGDYQYEYTSGGYTSDTGLVRSLDGPETVTLANYRQRHAQYKADADLQAAHAIAPWLVVWDDHEVDNNWAGTIPENTDAAQGNDTTENFLARRAAAFQAYYENMPLRPSSAPRGHDMTIFRRIRWGNLANFHMLDTRQYRDDQAAGDGWKKNVAERHDEARTLTGTEQEQWLLDGFRTSTAQWDFLGQQVFFAEQDKDPSPDGDEVSMDGWDGYAASRRRITQGWVDSPVRNAVVLTGDVHRHWANDIKVDFADPDAPVVGSELVCTSITSNGNGTGATQVDHLPANPHLKFHNDRRGYVRTTITPDAVHADFRVLDTVTEPDAPVSTAASFAIVSGQPGLQPRS</sequence>
<dbReference type="InterPro" id="IPR038607">
    <property type="entry name" value="PhoD-like_sf"/>
</dbReference>
<evidence type="ECO:0000259" key="1">
    <source>
        <dbReference type="Pfam" id="PF09423"/>
    </source>
</evidence>